<evidence type="ECO:0000256" key="1">
    <source>
        <dbReference type="ARBA" id="ARBA00004442"/>
    </source>
</evidence>
<dbReference type="InterPro" id="IPR011990">
    <property type="entry name" value="TPR-like_helical_dom_sf"/>
</dbReference>
<evidence type="ECO:0000256" key="2">
    <source>
        <dbReference type="ARBA" id="ARBA00006275"/>
    </source>
</evidence>
<evidence type="ECO:0000256" key="5">
    <source>
        <dbReference type="ARBA" id="ARBA00023237"/>
    </source>
</evidence>
<reference evidence="8 9" key="1">
    <citation type="submission" date="2019-03" db="EMBL/GenBank/DDBJ databases">
        <title>Genomic Encyclopedia of Archaeal and Bacterial Type Strains, Phase II (KMG-II): from individual species to whole genera.</title>
        <authorList>
            <person name="Goeker M."/>
        </authorList>
    </citation>
    <scope>NUCLEOTIDE SEQUENCE [LARGE SCALE GENOMIC DNA]</scope>
    <source>
        <strain evidence="8 9">DSM 28353</strain>
    </source>
</reference>
<organism evidence="8 9">
    <name type="scientific">Sphingobacterium yanglingense</name>
    <dbReference type="NCBI Taxonomy" id="1437280"/>
    <lineage>
        <taxon>Bacteria</taxon>
        <taxon>Pseudomonadati</taxon>
        <taxon>Bacteroidota</taxon>
        <taxon>Sphingobacteriia</taxon>
        <taxon>Sphingobacteriales</taxon>
        <taxon>Sphingobacteriaceae</taxon>
        <taxon>Sphingobacterium</taxon>
    </lineage>
</organism>
<dbReference type="InterPro" id="IPR012944">
    <property type="entry name" value="SusD_RagB_dom"/>
</dbReference>
<evidence type="ECO:0000313" key="9">
    <source>
        <dbReference type="Proteomes" id="UP000295292"/>
    </source>
</evidence>
<dbReference type="EMBL" id="SNYV01000011">
    <property type="protein sequence ID" value="TDQ79751.1"/>
    <property type="molecule type" value="Genomic_DNA"/>
</dbReference>
<gene>
    <name evidence="8" type="ORF">CLV99_1199</name>
</gene>
<dbReference type="SUPFAM" id="SSF48452">
    <property type="entry name" value="TPR-like"/>
    <property type="match status" value="1"/>
</dbReference>
<protein>
    <submittedName>
        <fullName evidence="8">SusD-like starch-binding protein associating with outer membrane</fullName>
    </submittedName>
</protein>
<dbReference type="Proteomes" id="UP000295292">
    <property type="component" value="Unassembled WGS sequence"/>
</dbReference>
<comment type="subcellular location">
    <subcellularLocation>
        <location evidence="1">Cell outer membrane</location>
    </subcellularLocation>
</comment>
<accession>A0A4R6WNQ1</accession>
<evidence type="ECO:0000259" key="6">
    <source>
        <dbReference type="Pfam" id="PF07980"/>
    </source>
</evidence>
<dbReference type="PROSITE" id="PS51257">
    <property type="entry name" value="PROKAR_LIPOPROTEIN"/>
    <property type="match status" value="1"/>
</dbReference>
<dbReference type="Gene3D" id="1.25.40.390">
    <property type="match status" value="1"/>
</dbReference>
<dbReference type="AlphaFoldDB" id="A0A4R6WNQ1"/>
<name>A0A4R6WNQ1_9SPHI</name>
<dbReference type="InterPro" id="IPR033985">
    <property type="entry name" value="SusD-like_N"/>
</dbReference>
<dbReference type="Pfam" id="PF14322">
    <property type="entry name" value="SusD-like_3"/>
    <property type="match status" value="1"/>
</dbReference>
<dbReference type="Pfam" id="PF07980">
    <property type="entry name" value="SusD_RagB"/>
    <property type="match status" value="1"/>
</dbReference>
<sequence>MKMNSIIYVMVSVIIMLASCSKQDEFLAAKTSQSLAVPATLMEYYALLKQEELFNNNESAMGTLTADDDFYITTDIWKRALFTTERNAYIWKEDVYENEIRDISGWSDTYARIYVANAVLEGITAIKSDDIALFNEIKGTALFFRALAFYNLIQTFCIPYDVETAGRDAGIILRLSPDLERKDGRANLKESYDQVFADLDEALTLLPVQSSVVTRPSKAAVHALLARINLAIHRFEPAHDHAVAALKIGPALTDFNTLTPTISVISTKPLEECLFVTSLVGTTFTSRRNAIISDQLYGMYEVNDLRRSKYFNIETNSLRFRGTYDIRGQKFSGLAMDEIYLIAAECLARRGDTDEACSYLNQLLRKRYQTNTYVDFLSSDKEEVVSKILEERRKELVFRGIRYTDIKRYNKYDKKNIIIKRNIDGIEYILEPNSNRYVFPIPTIEIELNNIPQNLR</sequence>
<keyword evidence="9" id="KW-1185">Reference proteome</keyword>
<evidence type="ECO:0000259" key="7">
    <source>
        <dbReference type="Pfam" id="PF14322"/>
    </source>
</evidence>
<dbReference type="GO" id="GO:0009279">
    <property type="term" value="C:cell outer membrane"/>
    <property type="evidence" value="ECO:0007669"/>
    <property type="project" value="UniProtKB-SubCell"/>
</dbReference>
<evidence type="ECO:0000256" key="4">
    <source>
        <dbReference type="ARBA" id="ARBA00023136"/>
    </source>
</evidence>
<feature type="domain" description="RagB/SusD" evidence="6">
    <location>
        <begin position="338"/>
        <end position="449"/>
    </location>
</feature>
<keyword evidence="4" id="KW-0472">Membrane</keyword>
<evidence type="ECO:0000313" key="8">
    <source>
        <dbReference type="EMBL" id="TDQ79751.1"/>
    </source>
</evidence>
<comment type="caution">
    <text evidence="8">The sequence shown here is derived from an EMBL/GenBank/DDBJ whole genome shotgun (WGS) entry which is preliminary data.</text>
</comment>
<evidence type="ECO:0000256" key="3">
    <source>
        <dbReference type="ARBA" id="ARBA00022729"/>
    </source>
</evidence>
<keyword evidence="5" id="KW-0998">Cell outer membrane</keyword>
<proteinExistence type="inferred from homology"/>
<keyword evidence="3" id="KW-0732">Signal</keyword>
<dbReference type="OrthoDB" id="653598at2"/>
<feature type="domain" description="SusD-like N-terminal" evidence="7">
    <location>
        <begin position="36"/>
        <end position="230"/>
    </location>
</feature>
<comment type="similarity">
    <text evidence="2">Belongs to the SusD family.</text>
</comment>